<feature type="compositionally biased region" description="Polar residues" evidence="1">
    <location>
        <begin position="203"/>
        <end position="212"/>
    </location>
</feature>
<feature type="region of interest" description="Disordered" evidence="1">
    <location>
        <begin position="191"/>
        <end position="212"/>
    </location>
</feature>
<protein>
    <submittedName>
        <fullName evidence="4">Ricin-type beta-trefoil lectin domain protein</fullName>
    </submittedName>
</protein>
<feature type="domain" description="Ricin B lectin" evidence="3">
    <location>
        <begin position="476"/>
        <end position="602"/>
    </location>
</feature>
<dbReference type="Gene3D" id="2.80.10.50">
    <property type="match status" value="5"/>
</dbReference>
<dbReference type="EMBL" id="CP137539">
    <property type="protein sequence ID" value="WOP55593.1"/>
    <property type="molecule type" value="Genomic_DNA"/>
</dbReference>
<feature type="domain" description="Ricin B lectin" evidence="3">
    <location>
        <begin position="604"/>
        <end position="728"/>
    </location>
</feature>
<dbReference type="InterPro" id="IPR035992">
    <property type="entry name" value="Ricin_B-like_lectins"/>
</dbReference>
<dbReference type="Pfam" id="PF00652">
    <property type="entry name" value="Ricin_B_lectin"/>
    <property type="match status" value="2"/>
</dbReference>
<keyword evidence="2" id="KW-0732">Signal</keyword>
<evidence type="ECO:0000256" key="1">
    <source>
        <dbReference type="SAM" id="MobiDB-lite"/>
    </source>
</evidence>
<dbReference type="PROSITE" id="PS50231">
    <property type="entry name" value="RICIN_B_LECTIN"/>
    <property type="match status" value="3"/>
</dbReference>
<reference evidence="4" key="1">
    <citation type="submission" date="2023-10" db="EMBL/GenBank/DDBJ databases">
        <title>Comparative Genomic Analysis of Tomato Bacterial Spot Xanthomonads Reveals A New Lineage of Xanthomonas euvesicatoria.</title>
        <authorList>
            <person name="Huang C.-J."/>
            <person name="Wu T.-L."/>
            <person name="Wu Y.-L."/>
            <person name="Wang R.-S."/>
            <person name="Lin Y.-C."/>
        </authorList>
    </citation>
    <scope>NUCLEOTIDE SEQUENCE</scope>
    <source>
        <strain evidence="4">T0319-01</strain>
    </source>
</reference>
<accession>A0AAX4FG84</accession>
<dbReference type="SMART" id="SM00458">
    <property type="entry name" value="RICIN"/>
    <property type="match status" value="2"/>
</dbReference>
<evidence type="ECO:0000259" key="3">
    <source>
        <dbReference type="SMART" id="SM00458"/>
    </source>
</evidence>
<dbReference type="InterPro" id="IPR024079">
    <property type="entry name" value="MetalloPept_cat_dom_sf"/>
</dbReference>
<dbReference type="GO" id="GO:0008237">
    <property type="term" value="F:metallopeptidase activity"/>
    <property type="evidence" value="ECO:0007669"/>
    <property type="project" value="InterPro"/>
</dbReference>
<dbReference type="AlphaFoldDB" id="A0AAX4FG84"/>
<dbReference type="Pfam" id="PF13583">
    <property type="entry name" value="Reprolysin_4"/>
    <property type="match status" value="1"/>
</dbReference>
<evidence type="ECO:0000313" key="5">
    <source>
        <dbReference type="Proteomes" id="UP001304429"/>
    </source>
</evidence>
<evidence type="ECO:0000313" key="4">
    <source>
        <dbReference type="EMBL" id="WOP55593.1"/>
    </source>
</evidence>
<feature type="chain" id="PRO_5043421775" evidence="2">
    <location>
        <begin position="25"/>
        <end position="730"/>
    </location>
</feature>
<feature type="signal peptide" evidence="2">
    <location>
        <begin position="1"/>
        <end position="24"/>
    </location>
</feature>
<dbReference type="RefSeq" id="WP_109290757.1">
    <property type="nucleotide sequence ID" value="NZ_CAVLHJ010000030.1"/>
</dbReference>
<dbReference type="CDD" id="cd00161">
    <property type="entry name" value="beta-trefoil_Ricin-like"/>
    <property type="match status" value="1"/>
</dbReference>
<name>A0AAX4FG84_XANEU</name>
<proteinExistence type="predicted"/>
<dbReference type="Gene3D" id="3.40.390.10">
    <property type="entry name" value="Collagenase (Catalytic Domain)"/>
    <property type="match status" value="1"/>
</dbReference>
<dbReference type="InterPro" id="IPR000772">
    <property type="entry name" value="Ricin_B_lectin"/>
</dbReference>
<gene>
    <name evidence="4" type="ORF">R5577_15210</name>
</gene>
<dbReference type="SUPFAM" id="SSF50370">
    <property type="entry name" value="Ricin B-like lectins"/>
    <property type="match status" value="2"/>
</dbReference>
<dbReference type="Proteomes" id="UP001304429">
    <property type="component" value="Chromosome"/>
</dbReference>
<sequence length="730" mass="77184">MYKKGIVLASCVAVAAGAWLGSHAWDHASAAAIPTAAGAARHGPSKTSQPTPAKLAAAASSYFDAPDQGTLVSYVEHATPTKEGPFALYPARISESYALRAAIEGKMTVVAPDGTRLEMDYVRHTEGKNGNWTWVGRLPGAQVGEESVITFGKNAVFGSLGSSGGRVYRISTVNGQPYVMAAAEVALRSAAPSRRHDAKQVPPTANASSLASLPSTGIVPNFTSLNQVNAAAGTTSTNTIDVVLGYTPEYKTYRGGEAAIETVLTNLVEVANQAFANANVQARYRLVGTIEVGYVNNSDNSQALDELTWVTAYNDAFRPIRQIRENYGADLVGLVRRFDATSQGNCGVAWVNGQTDSRYAYAIVSDGVDGSYYCPSTTLGHELGHLLGSQHQRETGNETGYNFGHRSDVGSFHTVMAYGINGQREVNIYSTPASMSCYGQACGVIGQADNATAFIFTVPNITQFRATVVPFDDSSSPGQIVGPSGKCLDVVGGSTGNGAQTQVWACNGMRQQKWQWQNVSRSLRSNGTDKVLDIAGVNSNNGASIQLYQTMNSANQRWNFRSAAIIATGGKVLDVTNGSSANGARLQTWDNLGGANQRWNFNPTTGAIQVSSGRCLDVMAGGVNSGTAVQLYDCLGNKFQKWTLGKNGSIIGYGGNCLEASGTTGANGNTIRMATCNGSAAQAWRIRGQIRSDLNNKCLDDSAGGATNGARVQMWECLGNPNQTWEVQPN</sequence>
<organism evidence="4 5">
    <name type="scientific">Xanthomonas euvesicatoria</name>
    <dbReference type="NCBI Taxonomy" id="456327"/>
    <lineage>
        <taxon>Bacteria</taxon>
        <taxon>Pseudomonadati</taxon>
        <taxon>Pseudomonadota</taxon>
        <taxon>Gammaproteobacteria</taxon>
        <taxon>Lysobacterales</taxon>
        <taxon>Lysobacteraceae</taxon>
        <taxon>Xanthomonas</taxon>
    </lineage>
</organism>
<dbReference type="SUPFAM" id="SSF55486">
    <property type="entry name" value="Metalloproteases ('zincins'), catalytic domain"/>
    <property type="match status" value="1"/>
</dbReference>
<evidence type="ECO:0000256" key="2">
    <source>
        <dbReference type="SAM" id="SignalP"/>
    </source>
</evidence>